<evidence type="ECO:0000313" key="4">
    <source>
        <dbReference type="Proteomes" id="UP000468901"/>
    </source>
</evidence>
<feature type="chain" id="PRO_5026687342" description="Surface antigen domain-containing protein" evidence="1">
    <location>
        <begin position="19"/>
        <end position="161"/>
    </location>
</feature>
<gene>
    <name evidence="3" type="ORF">F2P47_05175</name>
</gene>
<proteinExistence type="predicted"/>
<dbReference type="PROSITE" id="PS51257">
    <property type="entry name" value="PROKAR_LIPOPROTEIN"/>
    <property type="match status" value="1"/>
</dbReference>
<accession>A0A6N6VP52</accession>
<evidence type="ECO:0000256" key="1">
    <source>
        <dbReference type="SAM" id="SignalP"/>
    </source>
</evidence>
<evidence type="ECO:0000313" key="3">
    <source>
        <dbReference type="EMBL" id="KAB7741142.1"/>
    </source>
</evidence>
<dbReference type="Pfam" id="PF16998">
    <property type="entry name" value="17kDa_Anti_2"/>
    <property type="match status" value="1"/>
</dbReference>
<keyword evidence="4" id="KW-1185">Reference proteome</keyword>
<feature type="signal peptide" evidence="1">
    <location>
        <begin position="1"/>
        <end position="18"/>
    </location>
</feature>
<reference evidence="3 4" key="1">
    <citation type="submission" date="2019-09" db="EMBL/GenBank/DDBJ databases">
        <title>Parvibaculum sedimenti sp. nov., isolated from sediment.</title>
        <authorList>
            <person name="Wang Y."/>
        </authorList>
    </citation>
    <scope>NUCLEOTIDE SEQUENCE [LARGE SCALE GENOMIC DNA]</scope>
    <source>
        <strain evidence="3 4">HXT-9</strain>
    </source>
</reference>
<dbReference type="RefSeq" id="WP_152215115.1">
    <property type="nucleotide sequence ID" value="NZ_JBAQYD010000169.1"/>
</dbReference>
<keyword evidence="1" id="KW-0732">Signal</keyword>
<dbReference type="Proteomes" id="UP000468901">
    <property type="component" value="Unassembled WGS sequence"/>
</dbReference>
<dbReference type="InterPro" id="IPR032635">
    <property type="entry name" value="Anti_2"/>
</dbReference>
<comment type="caution">
    <text evidence="3">The sequence shown here is derived from an EMBL/GenBank/DDBJ whole genome shotgun (WGS) entry which is preliminary data.</text>
</comment>
<organism evidence="3 4">
    <name type="scientific">Parvibaculum sedimenti</name>
    <dbReference type="NCBI Taxonomy" id="2608632"/>
    <lineage>
        <taxon>Bacteria</taxon>
        <taxon>Pseudomonadati</taxon>
        <taxon>Pseudomonadota</taxon>
        <taxon>Alphaproteobacteria</taxon>
        <taxon>Hyphomicrobiales</taxon>
        <taxon>Parvibaculaceae</taxon>
        <taxon>Parvibaculum</taxon>
    </lineage>
</organism>
<dbReference type="EMBL" id="WESC01000004">
    <property type="protein sequence ID" value="KAB7741142.1"/>
    <property type="molecule type" value="Genomic_DNA"/>
</dbReference>
<dbReference type="AlphaFoldDB" id="A0A6N6VP52"/>
<feature type="domain" description="Surface antigen" evidence="2">
    <location>
        <begin position="110"/>
        <end position="160"/>
    </location>
</feature>
<sequence length="161" mass="16759">MRGAAPLLCVALTLSACAQSTPPQPQVTEKQPEPLIHIPVDDRGSGIVGPGGGALLGSTIGAGHGFQAAVVAGLLIGYAVHGSNGPTLSGFPASEQRRAMAKVMSVEIGQPVRWWTATEQASGTITPINEYRDKEGRRCRDFTETRSVRATHGQLSGTACL</sequence>
<evidence type="ECO:0000259" key="2">
    <source>
        <dbReference type="Pfam" id="PF16998"/>
    </source>
</evidence>
<name>A0A6N6VP52_9HYPH</name>
<protein>
    <recommendedName>
        <fullName evidence="2">Surface antigen domain-containing protein</fullName>
    </recommendedName>
</protein>